<gene>
    <name evidence="2" type="ORF">RJ641_015754</name>
</gene>
<dbReference type="GO" id="GO:0003689">
    <property type="term" value="F:DNA clamp loader activity"/>
    <property type="evidence" value="ECO:0007669"/>
    <property type="project" value="TreeGrafter"/>
</dbReference>
<dbReference type="Gene3D" id="3.40.50.300">
    <property type="entry name" value="P-loop containing nucleotide triphosphate hydrolases"/>
    <property type="match status" value="2"/>
</dbReference>
<dbReference type="GO" id="GO:0006261">
    <property type="term" value="P:DNA-templated DNA replication"/>
    <property type="evidence" value="ECO:0007669"/>
    <property type="project" value="TreeGrafter"/>
</dbReference>
<feature type="compositionally biased region" description="Polar residues" evidence="1">
    <location>
        <begin position="113"/>
        <end position="130"/>
    </location>
</feature>
<dbReference type="FunFam" id="1.10.8.60:FF:000030">
    <property type="entry name" value="replication factor C subunit 3"/>
    <property type="match status" value="1"/>
</dbReference>
<dbReference type="SUPFAM" id="SSF52540">
    <property type="entry name" value="P-loop containing nucleoside triphosphate hydrolases"/>
    <property type="match status" value="1"/>
</dbReference>
<evidence type="ECO:0000256" key="1">
    <source>
        <dbReference type="SAM" id="MobiDB-lite"/>
    </source>
</evidence>
<dbReference type="PANTHER" id="PTHR11669:SF52">
    <property type="entry name" value="OS10G0574500 PROTEIN"/>
    <property type="match status" value="1"/>
</dbReference>
<dbReference type="Gene3D" id="1.10.8.60">
    <property type="match status" value="1"/>
</dbReference>
<evidence type="ECO:0008006" key="4">
    <source>
        <dbReference type="Google" id="ProtNLM"/>
    </source>
</evidence>
<proteinExistence type="predicted"/>
<organism evidence="2 3">
    <name type="scientific">Dillenia turbinata</name>
    <dbReference type="NCBI Taxonomy" id="194707"/>
    <lineage>
        <taxon>Eukaryota</taxon>
        <taxon>Viridiplantae</taxon>
        <taxon>Streptophyta</taxon>
        <taxon>Embryophyta</taxon>
        <taxon>Tracheophyta</taxon>
        <taxon>Spermatophyta</taxon>
        <taxon>Magnoliopsida</taxon>
        <taxon>eudicotyledons</taxon>
        <taxon>Gunneridae</taxon>
        <taxon>Pentapetalae</taxon>
        <taxon>Dilleniales</taxon>
        <taxon>Dilleniaceae</taxon>
        <taxon>Dillenia</taxon>
    </lineage>
</organism>
<dbReference type="EMBL" id="JBAMMX010000021">
    <property type="protein sequence ID" value="KAK6919850.1"/>
    <property type="molecule type" value="Genomic_DNA"/>
</dbReference>
<keyword evidence="3" id="KW-1185">Reference proteome</keyword>
<dbReference type="InterPro" id="IPR050238">
    <property type="entry name" value="DNA_Rep/Repair_Clamp_Loader"/>
</dbReference>
<dbReference type="InterPro" id="IPR027417">
    <property type="entry name" value="P-loop_NTPase"/>
</dbReference>
<dbReference type="AlphaFoldDB" id="A0AAN8UQJ9"/>
<dbReference type="GO" id="GO:0005634">
    <property type="term" value="C:nucleus"/>
    <property type="evidence" value="ECO:0007669"/>
    <property type="project" value="TreeGrafter"/>
</dbReference>
<comment type="caution">
    <text evidence="2">The sequence shown here is derived from an EMBL/GenBank/DDBJ whole genome shotgun (WGS) entry which is preliminary data.</text>
</comment>
<accession>A0AAN8UQJ9</accession>
<dbReference type="Gene3D" id="1.20.272.10">
    <property type="match status" value="1"/>
</dbReference>
<dbReference type="SUPFAM" id="SSF48019">
    <property type="entry name" value="post-AAA+ oligomerization domain-like"/>
    <property type="match status" value="1"/>
</dbReference>
<feature type="region of interest" description="Disordered" evidence="1">
    <location>
        <begin position="1"/>
        <end position="21"/>
    </location>
</feature>
<reference evidence="2 3" key="1">
    <citation type="submission" date="2023-12" db="EMBL/GenBank/DDBJ databases">
        <title>A high-quality genome assembly for Dillenia turbinata (Dilleniales).</title>
        <authorList>
            <person name="Chanderbali A."/>
        </authorList>
    </citation>
    <scope>NUCLEOTIDE SEQUENCE [LARGE SCALE GENOMIC DNA]</scope>
    <source>
        <strain evidence="2">LSX21</strain>
        <tissue evidence="2">Leaf</tissue>
    </source>
</reference>
<dbReference type="GO" id="GO:0003677">
    <property type="term" value="F:DNA binding"/>
    <property type="evidence" value="ECO:0007669"/>
    <property type="project" value="InterPro"/>
</dbReference>
<feature type="region of interest" description="Disordered" evidence="1">
    <location>
        <begin position="110"/>
        <end position="130"/>
    </location>
</feature>
<dbReference type="Proteomes" id="UP001370490">
    <property type="component" value="Unassembled WGS sequence"/>
</dbReference>
<dbReference type="GO" id="GO:0005663">
    <property type="term" value="C:DNA replication factor C complex"/>
    <property type="evidence" value="ECO:0007669"/>
    <property type="project" value="TreeGrafter"/>
</dbReference>
<sequence length="735" mass="83223">MPSPTIPRTSSDPNFITSSRSGCQRSLSKRSSYSTRSSCSTCSSKTTWPKKVGRFIGGRNNLLSNHSDLTEESLEEFNRRYGSELDRRYIDPSPYYKGLTDSSLVLGRHRTHTATSPGRESQATTNGSTSSYSSFVARIQKLGAFLGLKTREHSKGYSKHHEEIRYQCAAPRESLVSVVKESGHERSRSASLIESVDISSKTIIKQKPLGERVTKDSSSLATSMQEKMSLAKNENNNDNTINKNNERDFVWADKYGPTALKDFICHHGKAIQLQSLVDMGDCTHIIFEGPPGVGKRTMIRALLREVFGPDKIKVQALSSLSASWKTLVVTVSNSAPNGKLTLGMLEDSLFNEEQEKKDKKSKNIPDESNAAMVGSDEGIESLIIDTGAVYHYVPKGSYLQLIKNVNLVSPRWGITLSQIVRIGDIVVETSTGCTLTQRDARYILDIMMLGYEKHVIVELVKERHTRISDKAVQCNHHNCRVIILYDADKLSTDALLYIKWLLERYKGCNKVLFCSNDASKIHAIKTLCTVIQLLPPPNHEIVQFLEFIAEKEGIELPREVAEKIADKSQNNLRQAVRSFEASWKSNNFFTRDQMIRTGWEEVIANIAKNIIQEQSPKQLYLIRGKLQTLIEHDVSPAFIADTLYAELKIHLKEQFQPQFVDLYKEFSGDEGRMLDSAKTFFLAPTRREEQGKRINDPLKKNSYHFMRIEEFIAKFMSWYKVTVLNKRTIPQRVEA</sequence>
<name>A0AAN8UQJ9_9MAGN</name>
<dbReference type="Pfam" id="PF21960">
    <property type="entry name" value="RCF1-5-like_lid"/>
    <property type="match status" value="1"/>
</dbReference>
<dbReference type="InterPro" id="IPR008921">
    <property type="entry name" value="DNA_pol3_clamp-load_cplx_C"/>
</dbReference>
<evidence type="ECO:0000313" key="2">
    <source>
        <dbReference type="EMBL" id="KAK6919850.1"/>
    </source>
</evidence>
<protein>
    <recommendedName>
        <fullName evidence="4">Replication factor C subunit 3</fullName>
    </recommendedName>
</protein>
<dbReference type="PANTHER" id="PTHR11669">
    <property type="entry name" value="REPLICATION FACTOR C / DNA POLYMERASE III GAMMA-TAU SUBUNIT"/>
    <property type="match status" value="1"/>
</dbReference>
<evidence type="ECO:0000313" key="3">
    <source>
        <dbReference type="Proteomes" id="UP001370490"/>
    </source>
</evidence>
<dbReference type="GO" id="GO:0006281">
    <property type="term" value="P:DNA repair"/>
    <property type="evidence" value="ECO:0007669"/>
    <property type="project" value="TreeGrafter"/>
</dbReference>